<dbReference type="Proteomes" id="UP001157109">
    <property type="component" value="Unassembled WGS sequence"/>
</dbReference>
<evidence type="ECO:0000313" key="2">
    <source>
        <dbReference type="EMBL" id="GMA22156.1"/>
    </source>
</evidence>
<gene>
    <name evidence="1" type="ORF">GCM10025862_35450</name>
    <name evidence="2" type="ORF">GCM10025862_41790</name>
    <name evidence="3" type="ORF">GCM10025862_42260</name>
</gene>
<proteinExistence type="predicted"/>
<evidence type="ECO:0000313" key="3">
    <source>
        <dbReference type="EMBL" id="GMA22203.1"/>
    </source>
</evidence>
<dbReference type="Pfam" id="PF19827">
    <property type="entry name" value="DUF6308"/>
    <property type="match status" value="1"/>
</dbReference>
<keyword evidence="4" id="KW-1185">Reference proteome</keyword>
<reference evidence="2" key="3">
    <citation type="submission" date="2023-02" db="EMBL/GenBank/DDBJ databases">
        <authorList>
            <person name="Sun Q."/>
            <person name="Mori K."/>
        </authorList>
    </citation>
    <scope>NUCLEOTIDE SEQUENCE</scope>
    <source>
        <strain evidence="2">NBRC 105830</strain>
    </source>
</reference>
<name>A0ABQ6HVU8_9MICO</name>
<reference evidence="4" key="2">
    <citation type="journal article" date="2019" name="Int. J. Syst. Evol. Microbiol.">
        <title>The Global Catalogue of Microorganisms (GCM) 10K type strain sequencing project: providing services to taxonomists for standard genome sequencing and annotation.</title>
        <authorList>
            <consortium name="The Broad Institute Genomics Platform"/>
            <consortium name="The Broad Institute Genome Sequencing Center for Infectious Disease"/>
            <person name="Wu L."/>
            <person name="Ma J."/>
        </authorList>
    </citation>
    <scope>NUCLEOTIDE SEQUENCE [LARGE SCALE GENOMIC DNA]</scope>
    <source>
        <strain evidence="4">NBRC 105830</strain>
    </source>
</reference>
<protein>
    <submittedName>
        <fullName evidence="2">Uncharacterized protein</fullName>
    </submittedName>
</protein>
<organism evidence="2 4">
    <name type="scientific">Arsenicicoccus piscis</name>
    <dbReference type="NCBI Taxonomy" id="673954"/>
    <lineage>
        <taxon>Bacteria</taxon>
        <taxon>Bacillati</taxon>
        <taxon>Actinomycetota</taxon>
        <taxon>Actinomycetes</taxon>
        <taxon>Micrococcales</taxon>
        <taxon>Intrasporangiaceae</taxon>
        <taxon>Arsenicicoccus</taxon>
    </lineage>
</organism>
<sequence length="213" mass="23357">MRVLQAYFTPLSGRDTGFTGGAWDTFDPSGTRATSRDVFTADDLLSCSLLSTPIPGRAAMELLVRQPATFTQMLSAIPDDREFADVPDTHGPEFQPVRVLYAALRELPRLGPTRATKLLARKRPRLVPIVDSVVRSAMPPRTTSHWALLHAALTNDGGALQERLLDLRSKAGLSDDVSALRVFDVLVWMDGSGNADRVLRGQEIRSVESNTDE</sequence>
<accession>A0ABQ6HVU8</accession>
<comment type="caution">
    <text evidence="2">The sequence shown here is derived from an EMBL/GenBank/DDBJ whole genome shotgun (WGS) entry which is preliminary data.</text>
</comment>
<evidence type="ECO:0000313" key="4">
    <source>
        <dbReference type="Proteomes" id="UP001157109"/>
    </source>
</evidence>
<dbReference type="RefSeq" id="WP_241443454.1">
    <property type="nucleotide sequence ID" value="NZ_JAKZHV010000003.1"/>
</dbReference>
<dbReference type="EMBL" id="BSUJ01000007">
    <property type="protein sequence ID" value="GMA22203.1"/>
    <property type="molecule type" value="Genomic_DNA"/>
</dbReference>
<reference evidence="2" key="1">
    <citation type="journal article" date="2014" name="Int. J. Syst. Evol. Microbiol.">
        <title>Complete genome of a new Firmicutes species belonging to the dominant human colonic microbiota ('Ruminococcus bicirculans') reveals two chromosomes and a selective capacity to utilize plant glucans.</title>
        <authorList>
            <consortium name="NISC Comparative Sequencing Program"/>
            <person name="Wegmann U."/>
            <person name="Louis P."/>
            <person name="Goesmann A."/>
            <person name="Henrissat B."/>
            <person name="Duncan S.H."/>
            <person name="Flint H.J."/>
        </authorList>
    </citation>
    <scope>NUCLEOTIDE SEQUENCE</scope>
    <source>
        <strain evidence="2">NBRC 105830</strain>
    </source>
</reference>
<dbReference type="EMBL" id="BSUJ01000001">
    <property type="protein sequence ID" value="GMA21524.1"/>
    <property type="molecule type" value="Genomic_DNA"/>
</dbReference>
<evidence type="ECO:0000313" key="1">
    <source>
        <dbReference type="EMBL" id="GMA21524.1"/>
    </source>
</evidence>
<dbReference type="EMBL" id="BSUJ01000006">
    <property type="protein sequence ID" value="GMA22156.1"/>
    <property type="molecule type" value="Genomic_DNA"/>
</dbReference>
<dbReference type="InterPro" id="IPR046275">
    <property type="entry name" value="DUF6308"/>
</dbReference>